<feature type="domain" description="Nucleoporin Nup120/160 beta-propeller" evidence="5">
    <location>
        <begin position="65"/>
        <end position="537"/>
    </location>
</feature>
<comment type="caution">
    <text evidence="9">The sequence shown here is derived from an EMBL/GenBank/DDBJ whole genome shotgun (WGS) entry which is preliminary data.</text>
</comment>
<feature type="domain" description="NUP160 C-terminal TPR" evidence="7">
    <location>
        <begin position="1144"/>
        <end position="1391"/>
    </location>
</feature>
<dbReference type="InterPro" id="IPR021717">
    <property type="entry name" value="Nucleoporin_Nup160"/>
</dbReference>
<evidence type="ECO:0000256" key="4">
    <source>
        <dbReference type="SAM" id="MobiDB-lite"/>
    </source>
</evidence>
<organism evidence="9 10">
    <name type="scientific">Engystomops pustulosus</name>
    <name type="common">Tungara frog</name>
    <name type="synonym">Physalaemus pustulosus</name>
    <dbReference type="NCBI Taxonomy" id="76066"/>
    <lineage>
        <taxon>Eukaryota</taxon>
        <taxon>Metazoa</taxon>
        <taxon>Chordata</taxon>
        <taxon>Craniata</taxon>
        <taxon>Vertebrata</taxon>
        <taxon>Euteleostomi</taxon>
        <taxon>Amphibia</taxon>
        <taxon>Batrachia</taxon>
        <taxon>Anura</taxon>
        <taxon>Neobatrachia</taxon>
        <taxon>Hyloidea</taxon>
        <taxon>Leptodactylidae</taxon>
        <taxon>Leiuperinae</taxon>
        <taxon>Engystomops</taxon>
    </lineage>
</organism>
<dbReference type="PANTHER" id="PTHR21286:SF0">
    <property type="entry name" value="NUCLEAR PORE COMPLEX PROTEIN NUP160"/>
    <property type="match status" value="1"/>
</dbReference>
<evidence type="ECO:0000256" key="1">
    <source>
        <dbReference type="ARBA" id="ARBA00004123"/>
    </source>
</evidence>
<dbReference type="Proteomes" id="UP000824782">
    <property type="component" value="Unassembled WGS sequence"/>
</dbReference>
<dbReference type="Pfam" id="PF23347">
    <property type="entry name" value="TPR_Nup160_C"/>
    <property type="match status" value="1"/>
</dbReference>
<feature type="domain" description="NUP160 helical" evidence="6">
    <location>
        <begin position="561"/>
        <end position="792"/>
    </location>
</feature>
<feature type="domain" description="NUP160 middle TPR" evidence="8">
    <location>
        <begin position="835"/>
        <end position="1099"/>
    </location>
</feature>
<dbReference type="InterPro" id="IPR059141">
    <property type="entry name" value="Beta-prop_Nup120_160"/>
</dbReference>
<evidence type="ECO:0000259" key="7">
    <source>
        <dbReference type="Pfam" id="PF23347"/>
    </source>
</evidence>
<sequence length="1403" mass="159191">MAASVVLERSFTELSAAERQLKRNFRDLSLRPDVTPVIGGPKYSESAGGYYYKESSNLLAATRNRFLYWTSIGDTLELVEESLDVNLLNNAIRLKIFNCAILPGGVHVCETQSNVIILLLTNLTVHRLVLPHPSRLYRSEVITESQMHSILTDVGKMNYNDPANSYVIPPLPGRSLSSTATAAWLSSEGETLFAFPSSSGGILVVKMPPCGVSGAVTVVELKQMSVRRLLSGFIPTAIRGDQDPTHLPVSLAVHCLENDAFIFALCLDHKLRMWSYKDQTCLMECDMLEFVPVSKEMRQITGIGHKLRLAHSASIGVYLGVYLHSPRQGQFCVFQLVTVDSNRYSLDHVSSLFSNQETLIDFMFTLTTTDIWALWLDEENQTIVKHINFENNQAGQWNQVFINPLPEEELTIGDEQDPRETYLEYLFLPGRFTIPALLKALQIYHRGAGKLQDLSWEELKKEVTVIVENDLHSHVIDYEMDQDEFRQLQVESWLKFYTCCLQYQEELSRPLALVLHPYSSMVCLLRKGFVSFLAPCPLVDHLYLLPTENLLTEDESVISDDVDLASDTIFLMQCLRMIGDSITVDMEYMMEWACCHQEPPERVADQMLEELIANDVENVMEDINNKLQDIRNPFLAIGNLLREMDYETSLDIDQTMDVGQPLNVRMNLSSLYGSTTAAGIVCQAICKISVTRFLICRDLLILEQLLLRMGDMVFAGEGQLLQTQQEHIPRTANMLLSYYVIRWSSQCVASAIPLDTLDSNLQHLSVLELSDSKSYTPVNKYSSGPQTILEVFFQDVARKRLSQIFARYGAAQTHTPLSWAQLITDITTYLLQHLWPGNPGFLFPECLMRSCQYTQLQEYVRLLQPWCQVNAGSCLFMMGQCYLVTGEGHKALECFCRAASEVEREDFLEKLIHVEEEDPPSSARLQYYNRVLRLLEAVGLKEQVIQLATLAITETADDLKSQATLRTLIFKYHLDLGHNSQAYDALTLIPDHSRQLDCLRQLVIVLCERSQLQELVDFPYVNLHNEVVSIIEARARAVDLMTHNYYELLYAFHIHRHNYRKAGTVMFEYGMRLGREVRTLIGLQKQVNAYLACLNCLRLIRPEYAWIVQPASGAVYERPGASPKRNHEGESPPVPSGSQVEILELQDLEKEYILARTRLTLAQHDNNAAAIAGSASAEEMVSLLVQAGLFDTAISLCQTFKLSLIPVFEGLSYKCIKLQNGGEAAQGEAWHWLAENQLSSIVTTKESSATDEAWRLLISYLEKYHSQNRRYHRCVIDKLLSHGIPLPSWLTISYKEVDAAELLRLYLKYDLLEEAAELVLEYVDAILGKGHKDFGIELPLSALSPLVWLPYTSIDHLLQALEENNNSRLNRDVSHWITLLYIEKYVWSVEHSVSKSTCSSLRP</sequence>
<evidence type="ECO:0000259" key="8">
    <source>
        <dbReference type="Pfam" id="PF23354"/>
    </source>
</evidence>
<evidence type="ECO:0000259" key="5">
    <source>
        <dbReference type="Pfam" id="PF11715"/>
    </source>
</evidence>
<evidence type="ECO:0000313" key="10">
    <source>
        <dbReference type="Proteomes" id="UP000824782"/>
    </source>
</evidence>
<dbReference type="Pfam" id="PF11715">
    <property type="entry name" value="Beta-prop_Nup120_160"/>
    <property type="match status" value="1"/>
</dbReference>
<accession>A0AAV7AYD9</accession>
<evidence type="ECO:0000256" key="2">
    <source>
        <dbReference type="ARBA" id="ARBA00022448"/>
    </source>
</evidence>
<dbReference type="PANTHER" id="PTHR21286">
    <property type="entry name" value="NUCLEAR PORE COMPLEX PROTEIN NUP160"/>
    <property type="match status" value="1"/>
</dbReference>
<dbReference type="GO" id="GO:0017056">
    <property type="term" value="F:structural constituent of nuclear pore"/>
    <property type="evidence" value="ECO:0007669"/>
    <property type="project" value="TreeGrafter"/>
</dbReference>
<gene>
    <name evidence="9" type="ORF">GDO81_016506</name>
</gene>
<comment type="subcellular location">
    <subcellularLocation>
        <location evidence="1">Nucleus</location>
    </subcellularLocation>
</comment>
<evidence type="ECO:0008006" key="11">
    <source>
        <dbReference type="Google" id="ProtNLM"/>
    </source>
</evidence>
<keyword evidence="2" id="KW-0813">Transport</keyword>
<dbReference type="InterPro" id="IPR056536">
    <property type="entry name" value="TPR_NUP160_C"/>
</dbReference>
<dbReference type="InterPro" id="IPR056535">
    <property type="entry name" value="TPR_NUP160_M"/>
</dbReference>
<dbReference type="GO" id="GO:0005643">
    <property type="term" value="C:nuclear pore"/>
    <property type="evidence" value="ECO:0007669"/>
    <property type="project" value="UniProtKB-ARBA"/>
</dbReference>
<reference evidence="9" key="1">
    <citation type="thesis" date="2020" institute="ProQuest LLC" country="789 East Eisenhower Parkway, Ann Arbor, MI, USA">
        <title>Comparative Genomics and Chromosome Evolution.</title>
        <authorList>
            <person name="Mudd A.B."/>
        </authorList>
    </citation>
    <scope>NUCLEOTIDE SEQUENCE</scope>
    <source>
        <strain evidence="9">237g6f4</strain>
        <tissue evidence="9">Blood</tissue>
    </source>
</reference>
<protein>
    <recommendedName>
        <fullName evidence="11">Nuclear pore complex protein Nup160</fullName>
    </recommendedName>
</protein>
<dbReference type="Pfam" id="PF23354">
    <property type="entry name" value="TPR_NUP160_120_M"/>
    <property type="match status" value="1"/>
</dbReference>
<evidence type="ECO:0000313" key="9">
    <source>
        <dbReference type="EMBL" id="KAG8564525.1"/>
    </source>
</evidence>
<dbReference type="Pfam" id="PF23345">
    <property type="entry name" value="NUP160_helical"/>
    <property type="match status" value="1"/>
</dbReference>
<proteinExistence type="predicted"/>
<dbReference type="InterPro" id="IPR056547">
    <property type="entry name" value="NUP160_helical"/>
</dbReference>
<keyword evidence="3" id="KW-0539">Nucleus</keyword>
<evidence type="ECO:0000259" key="6">
    <source>
        <dbReference type="Pfam" id="PF23345"/>
    </source>
</evidence>
<dbReference type="EMBL" id="WNYA01000007">
    <property type="protein sequence ID" value="KAG8564525.1"/>
    <property type="molecule type" value="Genomic_DNA"/>
</dbReference>
<keyword evidence="10" id="KW-1185">Reference proteome</keyword>
<evidence type="ECO:0000256" key="3">
    <source>
        <dbReference type="ARBA" id="ARBA00023242"/>
    </source>
</evidence>
<name>A0AAV7AYD9_ENGPU</name>
<feature type="region of interest" description="Disordered" evidence="4">
    <location>
        <begin position="1118"/>
        <end position="1137"/>
    </location>
</feature>